<dbReference type="InterPro" id="IPR051333">
    <property type="entry name" value="CLIP_Serine_Protease"/>
</dbReference>
<dbReference type="AlphaFoldDB" id="A0AAV8ZDU9"/>
<evidence type="ECO:0000256" key="2">
    <source>
        <dbReference type="SAM" id="SignalP"/>
    </source>
</evidence>
<keyword evidence="1" id="KW-1015">Disulfide bond</keyword>
<dbReference type="GO" id="GO:0006508">
    <property type="term" value="P:proteolysis"/>
    <property type="evidence" value="ECO:0007669"/>
    <property type="project" value="InterPro"/>
</dbReference>
<dbReference type="InterPro" id="IPR001254">
    <property type="entry name" value="Trypsin_dom"/>
</dbReference>
<dbReference type="PANTHER" id="PTHR24260">
    <property type="match status" value="1"/>
</dbReference>
<keyword evidence="5" id="KW-1185">Reference proteome</keyword>
<dbReference type="Proteomes" id="UP001162162">
    <property type="component" value="Unassembled WGS sequence"/>
</dbReference>
<feature type="domain" description="Peptidase S1" evidence="3">
    <location>
        <begin position="62"/>
        <end position="257"/>
    </location>
</feature>
<dbReference type="InterPro" id="IPR009003">
    <property type="entry name" value="Peptidase_S1_PA"/>
</dbReference>
<dbReference type="Gene3D" id="2.40.10.10">
    <property type="entry name" value="Trypsin-like serine proteases"/>
    <property type="match status" value="1"/>
</dbReference>
<name>A0AAV8ZDU9_9CUCU</name>
<dbReference type="PANTHER" id="PTHR24260:SF147">
    <property type="entry name" value="EG:BACR7A4.3 PROTEIN-RELATED"/>
    <property type="match status" value="1"/>
</dbReference>
<feature type="signal peptide" evidence="2">
    <location>
        <begin position="1"/>
        <end position="22"/>
    </location>
</feature>
<dbReference type="FunFam" id="2.40.10.10:FF:000068">
    <property type="entry name" value="transmembrane protease serine 2"/>
    <property type="match status" value="1"/>
</dbReference>
<evidence type="ECO:0000256" key="1">
    <source>
        <dbReference type="ARBA" id="ARBA00023157"/>
    </source>
</evidence>
<dbReference type="Pfam" id="PF00089">
    <property type="entry name" value="Trypsin"/>
    <property type="match status" value="1"/>
</dbReference>
<feature type="chain" id="PRO_5043832687" description="Peptidase S1 domain-containing protein" evidence="2">
    <location>
        <begin position="23"/>
        <end position="257"/>
    </location>
</feature>
<dbReference type="PROSITE" id="PS50240">
    <property type="entry name" value="TRYPSIN_DOM"/>
    <property type="match status" value="1"/>
</dbReference>
<dbReference type="GO" id="GO:0004252">
    <property type="term" value="F:serine-type endopeptidase activity"/>
    <property type="evidence" value="ECO:0007669"/>
    <property type="project" value="InterPro"/>
</dbReference>
<dbReference type="SUPFAM" id="SSF50494">
    <property type="entry name" value="Trypsin-like serine proteases"/>
    <property type="match status" value="1"/>
</dbReference>
<comment type="caution">
    <text evidence="4">The sequence shown here is derived from an EMBL/GenBank/DDBJ whole genome shotgun (WGS) entry which is preliminary data.</text>
</comment>
<dbReference type="EMBL" id="JAPWTK010000004">
    <property type="protein sequence ID" value="KAJ8961841.1"/>
    <property type="molecule type" value="Genomic_DNA"/>
</dbReference>
<accession>A0AAV8ZDU9</accession>
<dbReference type="InterPro" id="IPR043504">
    <property type="entry name" value="Peptidase_S1_PA_chymotrypsin"/>
</dbReference>
<sequence length="257" mass="29167">MITSKVTVGIVIISIIFKCNFAEDLNQDTTKPGDIARKKCKEYAAYVPTSYECPFGSYDEQPLGRSFATLEEFPHTKKEDEDTFWLCTGSLISEKHVVIAAHCLRNARNISPSDQVIRLGTANFNMTEHVQDHEIKEILIHPDYNQYSSVNNIALIELKRAAEINQYVRPPCLFTGKEFDFEQAVASGWTTSDSIFADDDDGSYEALQKAVLEIYTEERCKEIYFPATRRSKDKKVISYETMVCAGTKFIVTRTVVI</sequence>
<proteinExistence type="predicted"/>
<protein>
    <recommendedName>
        <fullName evidence="3">Peptidase S1 domain-containing protein</fullName>
    </recommendedName>
</protein>
<gene>
    <name evidence="4" type="ORF">NQ318_021458</name>
</gene>
<evidence type="ECO:0000313" key="4">
    <source>
        <dbReference type="EMBL" id="KAJ8961841.1"/>
    </source>
</evidence>
<keyword evidence="2" id="KW-0732">Signal</keyword>
<evidence type="ECO:0000259" key="3">
    <source>
        <dbReference type="PROSITE" id="PS50240"/>
    </source>
</evidence>
<organism evidence="4 5">
    <name type="scientific">Aromia moschata</name>
    <dbReference type="NCBI Taxonomy" id="1265417"/>
    <lineage>
        <taxon>Eukaryota</taxon>
        <taxon>Metazoa</taxon>
        <taxon>Ecdysozoa</taxon>
        <taxon>Arthropoda</taxon>
        <taxon>Hexapoda</taxon>
        <taxon>Insecta</taxon>
        <taxon>Pterygota</taxon>
        <taxon>Neoptera</taxon>
        <taxon>Endopterygota</taxon>
        <taxon>Coleoptera</taxon>
        <taxon>Polyphaga</taxon>
        <taxon>Cucujiformia</taxon>
        <taxon>Chrysomeloidea</taxon>
        <taxon>Cerambycidae</taxon>
        <taxon>Cerambycinae</taxon>
        <taxon>Callichromatini</taxon>
        <taxon>Aromia</taxon>
    </lineage>
</organism>
<evidence type="ECO:0000313" key="5">
    <source>
        <dbReference type="Proteomes" id="UP001162162"/>
    </source>
</evidence>
<dbReference type="SMART" id="SM00020">
    <property type="entry name" value="Tryp_SPc"/>
    <property type="match status" value="1"/>
</dbReference>
<reference evidence="4" key="1">
    <citation type="journal article" date="2023" name="Insect Mol. Biol.">
        <title>Genome sequencing provides insights into the evolution of gene families encoding plant cell wall-degrading enzymes in longhorned beetles.</title>
        <authorList>
            <person name="Shin N.R."/>
            <person name="Okamura Y."/>
            <person name="Kirsch R."/>
            <person name="Pauchet Y."/>
        </authorList>
    </citation>
    <scope>NUCLEOTIDE SEQUENCE</scope>
    <source>
        <strain evidence="4">AMC_N1</strain>
    </source>
</reference>